<proteinExistence type="predicted"/>
<protein>
    <recommendedName>
        <fullName evidence="14">Coatomer subunit alpha</fullName>
    </recommendedName>
    <alternativeName>
        <fullName evidence="15">Alpha-coat protein</fullName>
    </alternativeName>
</protein>
<comment type="function">
    <text evidence="11">The coatomer is a cytosolic protein complex that binds to dilysine motifs and reversibly associates with Golgi non-clathrin-coated vesicles, which further mediate biosynthetic protein transport from the ER, via the Golgi up to the trans Golgi network. Coatomer complex is required for budding from Golgi membranes, and is essential for the retrograde Golgi-to-ER transport of dilysine-tagged proteins. In mammals, the coatomer can only be recruited by membranes associated to ADP-ribosylation factors (ARFs), which are small GTP-binding proteins; the complex also influences the Golgi structural integrity, as well as the processing, activity, and endocytic recycling of LDL receptors.</text>
</comment>
<dbReference type="GO" id="GO:0006891">
    <property type="term" value="P:intra-Golgi vesicle-mediated transport"/>
    <property type="evidence" value="ECO:0007669"/>
    <property type="project" value="TreeGrafter"/>
</dbReference>
<evidence type="ECO:0000259" key="18">
    <source>
        <dbReference type="Pfam" id="PF04053"/>
    </source>
</evidence>
<dbReference type="GO" id="GO:0005198">
    <property type="term" value="F:structural molecule activity"/>
    <property type="evidence" value="ECO:0007669"/>
    <property type="project" value="InterPro"/>
</dbReference>
<feature type="repeat" description="WD" evidence="16">
    <location>
        <begin position="89"/>
        <end position="130"/>
    </location>
</feature>
<feature type="domain" description="COPA/B second beta-propeller" evidence="18">
    <location>
        <begin position="358"/>
        <end position="583"/>
    </location>
</feature>
<dbReference type="InterPro" id="IPR019775">
    <property type="entry name" value="WD40_repeat_CS"/>
</dbReference>
<dbReference type="FunFam" id="2.130.10.10:FF:000010">
    <property type="entry name" value="Coatomer subunit alpha"/>
    <property type="match status" value="1"/>
</dbReference>
<dbReference type="InterPro" id="IPR047312">
    <property type="entry name" value="Coatomer_alpha_WD-assoc_reg"/>
</dbReference>
<feature type="compositionally biased region" description="Polar residues" evidence="17">
    <location>
        <begin position="1545"/>
        <end position="1558"/>
    </location>
</feature>
<feature type="region of interest" description="Disordered" evidence="17">
    <location>
        <begin position="832"/>
        <end position="883"/>
    </location>
</feature>
<dbReference type="OrthoDB" id="10261470at2759"/>
<accession>A0A8J2S2J2</accession>
<evidence type="ECO:0000256" key="10">
    <source>
        <dbReference type="ARBA" id="ARBA00023136"/>
    </source>
</evidence>
<dbReference type="GO" id="GO:0030126">
    <property type="term" value="C:COPI vesicle coat"/>
    <property type="evidence" value="ECO:0007669"/>
    <property type="project" value="InterPro"/>
</dbReference>
<dbReference type="Pfam" id="PF04053">
    <property type="entry name" value="B-prop_COPA_B_2nd"/>
    <property type="match status" value="1"/>
</dbReference>
<dbReference type="Pfam" id="PF00400">
    <property type="entry name" value="WD40"/>
    <property type="match status" value="6"/>
</dbReference>
<dbReference type="EMBL" id="CAKKLH010000343">
    <property type="protein sequence ID" value="CAH0113647.1"/>
    <property type="molecule type" value="Genomic_DNA"/>
</dbReference>
<gene>
    <name evidence="21" type="ORF">DGAL_LOCUS17547</name>
</gene>
<dbReference type="SUPFAM" id="SSF50978">
    <property type="entry name" value="WD40 repeat-like"/>
    <property type="match status" value="1"/>
</dbReference>
<evidence type="ECO:0000256" key="15">
    <source>
        <dbReference type="ARBA" id="ARBA00081575"/>
    </source>
</evidence>
<evidence type="ECO:0000256" key="11">
    <source>
        <dbReference type="ARBA" id="ARBA00024791"/>
    </source>
</evidence>
<keyword evidence="6" id="KW-0677">Repeat</keyword>
<evidence type="ECO:0000259" key="20">
    <source>
        <dbReference type="Pfam" id="PF23953"/>
    </source>
</evidence>
<feature type="compositionally biased region" description="Polar residues" evidence="17">
    <location>
        <begin position="1437"/>
        <end position="1453"/>
    </location>
</feature>
<dbReference type="PANTHER" id="PTHR19876:SF1">
    <property type="entry name" value="COATOMER SUBUNIT ALPHA"/>
    <property type="match status" value="1"/>
</dbReference>
<dbReference type="PANTHER" id="PTHR19876">
    <property type="entry name" value="COATOMER"/>
    <property type="match status" value="1"/>
</dbReference>
<evidence type="ECO:0000256" key="14">
    <source>
        <dbReference type="ARBA" id="ARBA00073979"/>
    </source>
</evidence>
<evidence type="ECO:0000256" key="8">
    <source>
        <dbReference type="ARBA" id="ARBA00022927"/>
    </source>
</evidence>
<keyword evidence="9" id="KW-0333">Golgi apparatus</keyword>
<dbReference type="PROSITE" id="PS50294">
    <property type="entry name" value="WD_REPEATS_REGION"/>
    <property type="match status" value="5"/>
</dbReference>
<evidence type="ECO:0000256" key="4">
    <source>
        <dbReference type="ARBA" id="ARBA00022490"/>
    </source>
</evidence>
<keyword evidence="8" id="KW-0653">Protein transport</keyword>
<dbReference type="FunFam" id="1.25.40.470:FF:000002">
    <property type="entry name" value="Coatomer subunit alpha"/>
    <property type="match status" value="1"/>
</dbReference>
<evidence type="ECO:0000256" key="17">
    <source>
        <dbReference type="SAM" id="MobiDB-lite"/>
    </source>
</evidence>
<keyword evidence="3" id="KW-0813">Transport</keyword>
<dbReference type="InterPro" id="IPR050844">
    <property type="entry name" value="Coatomer_complex_subunit"/>
</dbReference>
<dbReference type="InterPro" id="IPR036322">
    <property type="entry name" value="WD40_repeat_dom_sf"/>
</dbReference>
<dbReference type="InterPro" id="IPR006692">
    <property type="entry name" value="Beta-prop_COPA/B_2nd"/>
</dbReference>
<dbReference type="Pfam" id="PF23953">
    <property type="entry name" value="TPR_COPA_B"/>
    <property type="match status" value="1"/>
</dbReference>
<dbReference type="Gene3D" id="2.130.10.10">
    <property type="entry name" value="YVTN repeat-like/Quinoprotein amine dehydrogenase"/>
    <property type="match status" value="1"/>
</dbReference>
<keyword evidence="7" id="KW-0931">ER-Golgi transport</keyword>
<name>A0A8J2S2J2_9CRUS</name>
<dbReference type="GO" id="GO:0006886">
    <property type="term" value="P:intracellular protein transport"/>
    <property type="evidence" value="ECO:0007669"/>
    <property type="project" value="InterPro"/>
</dbReference>
<evidence type="ECO:0000259" key="19">
    <source>
        <dbReference type="Pfam" id="PF06957"/>
    </source>
</evidence>
<evidence type="ECO:0000256" key="6">
    <source>
        <dbReference type="ARBA" id="ARBA00022737"/>
    </source>
</evidence>
<feature type="repeat" description="WD" evidence="16">
    <location>
        <begin position="203"/>
        <end position="244"/>
    </location>
</feature>
<evidence type="ECO:0000256" key="1">
    <source>
        <dbReference type="ARBA" id="ARBA00004255"/>
    </source>
</evidence>
<comment type="subcellular location">
    <subcellularLocation>
        <location evidence="2">Cytoplasmic vesicle</location>
        <location evidence="2">COPI-coated vesicle membrane</location>
        <topology evidence="2">Peripheral membrane protein</topology>
        <orientation evidence="2">Cytoplasmic side</orientation>
    </subcellularLocation>
    <subcellularLocation>
        <location evidence="1">Golgi apparatus membrane</location>
        <topology evidence="1">Peripheral membrane protein</topology>
        <orientation evidence="1">Cytoplasmic side</orientation>
    </subcellularLocation>
</comment>
<evidence type="ECO:0000256" key="9">
    <source>
        <dbReference type="ARBA" id="ARBA00023034"/>
    </source>
</evidence>
<dbReference type="SUPFAM" id="SSF82171">
    <property type="entry name" value="DPP6 N-terminal domain-like"/>
    <property type="match status" value="1"/>
</dbReference>
<dbReference type="InterPro" id="IPR056176">
    <property type="entry name" value="TPR_COPA_B"/>
</dbReference>
<comment type="subunit">
    <text evidence="13">Oligomeric complex that consists of at least the alpha, beta, beta', gamma, delta, epsilon and zeta subunits. Interacts with SCYL1. Interacts with JAGN1. Interacts with TMEM41B. Interacts with SVEP1. Probably interacts with PEX11A.</text>
</comment>
<feature type="repeat" description="WD" evidence="16">
    <location>
        <begin position="131"/>
        <end position="165"/>
    </location>
</feature>
<dbReference type="GO" id="GO:0000139">
    <property type="term" value="C:Golgi membrane"/>
    <property type="evidence" value="ECO:0007669"/>
    <property type="project" value="UniProtKB-SubCell"/>
</dbReference>
<dbReference type="GO" id="GO:0006888">
    <property type="term" value="P:endoplasmic reticulum to Golgi vesicle-mediated transport"/>
    <property type="evidence" value="ECO:0007669"/>
    <property type="project" value="TreeGrafter"/>
</dbReference>
<feature type="region of interest" description="Disordered" evidence="17">
    <location>
        <begin position="1593"/>
        <end position="1628"/>
    </location>
</feature>
<comment type="caution">
    <text evidence="21">The sequence shown here is derived from an EMBL/GenBank/DDBJ whole genome shotgun (WGS) entry which is preliminary data.</text>
</comment>
<dbReference type="PROSITE" id="PS00678">
    <property type="entry name" value="WD_REPEATS_1"/>
    <property type="match status" value="1"/>
</dbReference>
<evidence type="ECO:0000256" key="3">
    <source>
        <dbReference type="ARBA" id="ARBA00022448"/>
    </source>
</evidence>
<evidence type="ECO:0000256" key="12">
    <source>
        <dbReference type="ARBA" id="ARBA00057585"/>
    </source>
</evidence>
<dbReference type="InterPro" id="IPR001680">
    <property type="entry name" value="WD40_rpt"/>
</dbReference>
<feature type="domain" description="COPA/B TPR" evidence="20">
    <location>
        <begin position="624"/>
        <end position="769"/>
    </location>
</feature>
<feature type="region of interest" description="Disordered" evidence="17">
    <location>
        <begin position="1540"/>
        <end position="1560"/>
    </location>
</feature>
<dbReference type="Proteomes" id="UP000789390">
    <property type="component" value="Unassembled WGS sequence"/>
</dbReference>
<feature type="repeat" description="WD" evidence="16">
    <location>
        <begin position="47"/>
        <end position="88"/>
    </location>
</feature>
<feature type="compositionally biased region" description="Low complexity" evidence="17">
    <location>
        <begin position="1598"/>
        <end position="1615"/>
    </location>
</feature>
<organism evidence="21 22">
    <name type="scientific">Daphnia galeata</name>
    <dbReference type="NCBI Taxonomy" id="27404"/>
    <lineage>
        <taxon>Eukaryota</taxon>
        <taxon>Metazoa</taxon>
        <taxon>Ecdysozoa</taxon>
        <taxon>Arthropoda</taxon>
        <taxon>Crustacea</taxon>
        <taxon>Branchiopoda</taxon>
        <taxon>Diplostraca</taxon>
        <taxon>Cladocera</taxon>
        <taxon>Anomopoda</taxon>
        <taxon>Daphniidae</taxon>
        <taxon>Daphnia</taxon>
    </lineage>
</organism>
<comment type="function">
    <text evidence="12">Xenin stimulates exocrine pancreatic secretion. It inhibits pentagastrin-stimulated secretion of acid, to induce exocrine pancreatic secretion and to affect small and large intestinal motility. In the gut, xenin interacts with the neurotensin receptor.</text>
</comment>
<feature type="compositionally biased region" description="Acidic residues" evidence="17">
    <location>
        <begin position="869"/>
        <end position="883"/>
    </location>
</feature>
<feature type="compositionally biased region" description="Acidic residues" evidence="17">
    <location>
        <begin position="836"/>
        <end position="858"/>
    </location>
</feature>
<keyword evidence="5 16" id="KW-0853">WD repeat</keyword>
<feature type="region of interest" description="Disordered" evidence="17">
    <location>
        <begin position="1414"/>
        <end position="1467"/>
    </location>
</feature>
<evidence type="ECO:0000256" key="16">
    <source>
        <dbReference type="PROSITE-ProRule" id="PRU00221"/>
    </source>
</evidence>
<dbReference type="PRINTS" id="PR00320">
    <property type="entry name" value="GPROTEINBRPT"/>
</dbReference>
<keyword evidence="22" id="KW-1185">Reference proteome</keyword>
<reference evidence="21" key="1">
    <citation type="submission" date="2021-11" db="EMBL/GenBank/DDBJ databases">
        <authorList>
            <person name="Schell T."/>
        </authorList>
    </citation>
    <scope>NUCLEOTIDE SEQUENCE</scope>
    <source>
        <strain evidence="21">M5</strain>
    </source>
</reference>
<dbReference type="Gene3D" id="1.25.40.470">
    <property type="match status" value="1"/>
</dbReference>
<dbReference type="Pfam" id="PF06957">
    <property type="entry name" value="COPI_C"/>
    <property type="match status" value="1"/>
</dbReference>
<feature type="domain" description="Coatomer alpha subunit C-terminal" evidence="19">
    <location>
        <begin position="816"/>
        <end position="1220"/>
    </location>
</feature>
<evidence type="ECO:0000313" key="21">
    <source>
        <dbReference type="EMBL" id="CAH0113647.1"/>
    </source>
</evidence>
<dbReference type="CDD" id="cd00200">
    <property type="entry name" value="WD40"/>
    <property type="match status" value="1"/>
</dbReference>
<evidence type="ECO:0000256" key="5">
    <source>
        <dbReference type="ARBA" id="ARBA00022574"/>
    </source>
</evidence>
<evidence type="ECO:0000256" key="7">
    <source>
        <dbReference type="ARBA" id="ARBA00022892"/>
    </source>
</evidence>
<keyword evidence="10" id="KW-0472">Membrane</keyword>
<feature type="repeat" description="WD" evidence="16">
    <location>
        <begin position="247"/>
        <end position="288"/>
    </location>
</feature>
<dbReference type="InterPro" id="IPR020472">
    <property type="entry name" value="WD40_PAC1"/>
</dbReference>
<dbReference type="InterPro" id="IPR015943">
    <property type="entry name" value="WD40/YVTN_repeat-like_dom_sf"/>
</dbReference>
<evidence type="ECO:0000256" key="13">
    <source>
        <dbReference type="ARBA" id="ARBA00062633"/>
    </source>
</evidence>
<dbReference type="InterPro" id="IPR010714">
    <property type="entry name" value="Coatomer_asu_C"/>
</dbReference>
<sequence length="1657" mass="185747">MLTKFETKSARVKGLSFHPKRPWILTSLHSGVIQLWDYRMCALLDKFDEHDGPVRGICFHSQQPLFVSGGDDYKIKVWNYKLRRCQFTLSGHMDYIRTTVFHHEYPWILSASDDQTIRIWNWQSRACVSVLTGHNHYVMCAQFHPTEDLIVSASLDQTVRVWDISGLRKKNVAPGPGGLDDHLRNPGATDLFGQADAVVRHVLEGHDRGVNWAAFHPTLPLVISGADDRQIKLWRMSESKAWEVDTCRGHYNNVSCVLFHPKQELILSNSEDKSIRVWDLTKRTCLNTFRREHDRFWVMAAHPTLGLFAAGHDSGMVIFKLERERPAYSLHGNLLFYVKERTLRRLDLTTSKDTGLLQLRGNARTPIHSISYNPAEQSVLVVTRAANLDNSIYELYSVPVDADCPQDGGDGKRSTGVTAIWVARNRFAVLDRNHTIVIKNEKNEVSKKIQTPPCDEIFYAGTGCVLLRDTEGLTLFDIQQKRSAGQVKMTKCRHVVWSADMSHVALLGKHVLTIANRRLEVLCTIQENARLKSATWEDSGVLIYTTSHHIKYSLTNGDHGIIRTLDLPVYLTRVKGKAIYCLDRDARPRMFQVDPTEYCFKLALVNRKYDEVLHMVRHAKLVGQSIIAYLQQKGYPEVALHFVKDEKTRLALALQCGNIEAALEAAKALDDKFCWEKLGEAALLQGNHQVVEMCYQRTKNFNKLAFLYLITGNLDKLRKMMKIAEIRKDTSGQYQSALLLGDMQERVKVLRNCGQTSLAFLTAATHGLDEEAELLQQQLEAAGQPVPTVNPSAVFLQPPPPIAQAESNWPLLTVSKGFFDGAMAARTIASGSAVATEEDTGEPDGWGDDADLGLDDEDKPVGSTGNAESGDEEGGWEVGDEDLELPSDLSVAAHGGDDEDRGYYVPPTRGQPPMQGWASHSQLVIDHASAGSYESAFRLLHDQIGVVNFAPFKPLFTAAFAKSRTMFAGLPNLPSLAAYPQRNWREAAASSKVHGLPALGVRLADLAQRLQICYQLTTAGKFNEAVDRFRMLLLNVPLLVVDNKEEVRKAQELIAICREYIVGLSMEAARKDLPKESLEDQKRSCEMAAYFTHSELQPIHQILTLRTALNLSFKLKNFRTAASFARRLLELGPKPEVAQQTRKILQACDKGASDEVQLHYDEHNPFNLCAKTYTPIYRGKPEEKCPLCSSIYQPSLKGTLCQVCTVAEIGKDCIGLRIRASLESCENDQSLSNSSCSSAILTSLPVPRTKYHHSPAHPVAHQEATESLLPAFNQLLSEKENMLQPGRSLVTPSSLKLLSPRIIGGTSTVSEPLHLIIGGESDESAEGYAIPPLGEDFLQGGLGRMQPPYQMVNPPNEILEQPGPLETPRRPQQFDHPFKRRSAEFPHVGICVPTSPVPSFPVLQPYSSGWSGAEARRVEESGNASGMGHRRSSSHGNPSQLWTGVTQQQSMPCISNLPGQERTSRHVGESNHVIGEQPIDDIFFLLHPSLRPIPPCPTSQVSMRVYEEHRKMAKEYLEVQKELQWMTKYCNELVEHLEETKKQQTGEQRPTSLNQPLEQSELERSVEEFVRLENEKKSLLEFHRNLKEQLSKVHREQLQMQQQQQQQQQQRQVPQPNDQSRSSPLPDDGWVVLSPLALTPATHHWLDLACKQGAVCV</sequence>
<evidence type="ECO:0000313" key="22">
    <source>
        <dbReference type="Proteomes" id="UP000789390"/>
    </source>
</evidence>
<dbReference type="PROSITE" id="PS50082">
    <property type="entry name" value="WD_REPEATS_2"/>
    <property type="match status" value="5"/>
</dbReference>
<dbReference type="GO" id="GO:0006890">
    <property type="term" value="P:retrograde vesicle-mediated transport, Golgi to endoplasmic reticulum"/>
    <property type="evidence" value="ECO:0007669"/>
    <property type="project" value="TreeGrafter"/>
</dbReference>
<keyword evidence="4" id="KW-0963">Cytoplasm</keyword>
<dbReference type="CDD" id="cd22948">
    <property type="entry name" value="Coatomer_WDAD_alpha"/>
    <property type="match status" value="1"/>
</dbReference>
<evidence type="ECO:0000256" key="2">
    <source>
        <dbReference type="ARBA" id="ARBA00004347"/>
    </source>
</evidence>
<dbReference type="SMART" id="SM00320">
    <property type="entry name" value="WD40"/>
    <property type="match status" value="7"/>
</dbReference>